<evidence type="ECO:0000313" key="9">
    <source>
        <dbReference type="Proteomes" id="UP000002899"/>
    </source>
</evidence>
<dbReference type="InterPro" id="IPR017261">
    <property type="entry name" value="DNA_mismatch_repair_MutS/MSH"/>
</dbReference>
<dbReference type="EMBL" id="FO082872">
    <property type="protein sequence ID" value="CCF73250.1"/>
    <property type="molecule type" value="Genomic_DNA"/>
</dbReference>
<dbReference type="InterPro" id="IPR000432">
    <property type="entry name" value="DNA_mismatch_repair_MutS_C"/>
</dbReference>
<dbReference type="NCBIfam" id="NF003810">
    <property type="entry name" value="PRK05399.1"/>
    <property type="match status" value="1"/>
</dbReference>
<dbReference type="Proteomes" id="UP000002899">
    <property type="component" value="Chromosome II"/>
</dbReference>
<dbReference type="PANTHER" id="PTHR11361:SF148">
    <property type="entry name" value="DNA MISMATCH REPAIR PROTEIN MSH6"/>
    <property type="match status" value="1"/>
</dbReference>
<evidence type="ECO:0000256" key="5">
    <source>
        <dbReference type="ARBA" id="ARBA00023125"/>
    </source>
</evidence>
<dbReference type="SMART" id="SM00533">
    <property type="entry name" value="MUTSd"/>
    <property type="match status" value="1"/>
</dbReference>
<reference evidence="8 9" key="2">
    <citation type="journal article" date="2013" name="PLoS ONE">
        <title>Whole genome mapping and re-organization of the nuclear and mitochondrial genomes of Babesia microti isolates.</title>
        <authorList>
            <person name="Cornillot E."/>
            <person name="Dassouli A."/>
            <person name="Garg A."/>
            <person name="Pachikara N."/>
            <person name="Randazzo S."/>
            <person name="Depoix D."/>
            <person name="Carcy B."/>
            <person name="Delbecq S."/>
            <person name="Frutos R."/>
            <person name="Silva J.C."/>
            <person name="Sutton R."/>
            <person name="Krause P.J."/>
            <person name="Mamoun C.B."/>
        </authorList>
    </citation>
    <scope>NUCLEOTIDE SEQUENCE [LARGE SCALE GENOMIC DNA]</scope>
    <source>
        <strain evidence="8 9">RI</strain>
    </source>
</reference>
<proteinExistence type="inferred from homology"/>
<dbReference type="SUPFAM" id="SSF52540">
    <property type="entry name" value="P-loop containing nucleoside triphosphate hydrolases"/>
    <property type="match status" value="1"/>
</dbReference>
<evidence type="ECO:0000256" key="2">
    <source>
        <dbReference type="ARBA" id="ARBA00022741"/>
    </source>
</evidence>
<dbReference type="RefSeq" id="XP_012647859.1">
    <property type="nucleotide sequence ID" value="XM_012792405.1"/>
</dbReference>
<keyword evidence="3 6" id="KW-0227">DNA damage</keyword>
<dbReference type="GO" id="GO:0140664">
    <property type="term" value="F:ATP-dependent DNA damage sensor activity"/>
    <property type="evidence" value="ECO:0007669"/>
    <property type="project" value="InterPro"/>
</dbReference>
<reference evidence="8 9" key="1">
    <citation type="journal article" date="2012" name="Nucleic Acids Res.">
        <title>Sequencing of the smallest Apicomplexan genome from the human pathogen Babesia microti.</title>
        <authorList>
            <person name="Cornillot E."/>
            <person name="Hadj-Kaddour K."/>
            <person name="Dassouli A."/>
            <person name="Noel B."/>
            <person name="Ranwez V."/>
            <person name="Vacherie B."/>
            <person name="Augagneur Y."/>
            <person name="Bres V."/>
            <person name="Duclos A."/>
            <person name="Randazzo S."/>
            <person name="Carcy B."/>
            <person name="Debierre-Grockiego F."/>
            <person name="Delbecq S."/>
            <person name="Moubri-Menage K."/>
            <person name="Shams-Eldin H."/>
            <person name="Usmani-Brown S."/>
            <person name="Bringaud F."/>
            <person name="Wincker P."/>
            <person name="Vivares C.P."/>
            <person name="Schwarz R.T."/>
            <person name="Schetters T.P."/>
            <person name="Krause P.J."/>
            <person name="Gorenflot A."/>
            <person name="Berry V."/>
            <person name="Barbe V."/>
            <person name="Ben Mamoun C."/>
        </authorList>
    </citation>
    <scope>NUCLEOTIDE SEQUENCE [LARGE SCALE GENOMIC DNA]</scope>
    <source>
        <strain evidence="8 9">RI</strain>
    </source>
</reference>
<evidence type="ECO:0000256" key="3">
    <source>
        <dbReference type="ARBA" id="ARBA00022763"/>
    </source>
</evidence>
<dbReference type="AlphaFoldDB" id="I7IPV4"/>
<dbReference type="Gene3D" id="1.10.1420.10">
    <property type="match status" value="2"/>
</dbReference>
<evidence type="ECO:0000256" key="6">
    <source>
        <dbReference type="PIRNR" id="PIRNR037677"/>
    </source>
</evidence>
<dbReference type="GO" id="GO:0006298">
    <property type="term" value="P:mismatch repair"/>
    <property type="evidence" value="ECO:0007669"/>
    <property type="project" value="InterPro"/>
</dbReference>
<dbReference type="SUPFAM" id="SSF55271">
    <property type="entry name" value="DNA repair protein MutS, domain I"/>
    <property type="match status" value="1"/>
</dbReference>
<dbReference type="InterPro" id="IPR007696">
    <property type="entry name" value="DNA_mismatch_repair_MutS_core"/>
</dbReference>
<dbReference type="KEGG" id="bmic:BMR1_02g00420"/>
<keyword evidence="4 6" id="KW-0067">ATP-binding</keyword>
<dbReference type="GeneID" id="24423874"/>
<organism evidence="8 9">
    <name type="scientific">Babesia microti (strain RI)</name>
    <dbReference type="NCBI Taxonomy" id="1133968"/>
    <lineage>
        <taxon>Eukaryota</taxon>
        <taxon>Sar</taxon>
        <taxon>Alveolata</taxon>
        <taxon>Apicomplexa</taxon>
        <taxon>Aconoidasida</taxon>
        <taxon>Piroplasmida</taxon>
        <taxon>Babesiidae</taxon>
        <taxon>Babesia</taxon>
    </lineage>
</organism>
<dbReference type="PROSITE" id="PS00486">
    <property type="entry name" value="DNA_MISMATCH_REPAIR_2"/>
    <property type="match status" value="1"/>
</dbReference>
<dbReference type="InterPro" id="IPR027417">
    <property type="entry name" value="P-loop_NTPase"/>
</dbReference>
<dbReference type="SUPFAM" id="SSF53150">
    <property type="entry name" value="DNA repair protein MutS, domain II"/>
    <property type="match status" value="1"/>
</dbReference>
<dbReference type="SMART" id="SM00534">
    <property type="entry name" value="MUTSac"/>
    <property type="match status" value="1"/>
</dbReference>
<keyword evidence="6" id="KW-0234">DNA repair</keyword>
<accession>I7IPV4</accession>
<comment type="similarity">
    <text evidence="1 6">Belongs to the DNA mismatch repair MutS family.</text>
</comment>
<dbReference type="InterPro" id="IPR045076">
    <property type="entry name" value="MutS"/>
</dbReference>
<evidence type="ECO:0000256" key="4">
    <source>
        <dbReference type="ARBA" id="ARBA00022840"/>
    </source>
</evidence>
<dbReference type="GO" id="GO:0032301">
    <property type="term" value="C:MutSalpha complex"/>
    <property type="evidence" value="ECO:0007669"/>
    <property type="project" value="TreeGrafter"/>
</dbReference>
<dbReference type="VEuPathDB" id="PiroplasmaDB:BMR1_02g00420"/>
<dbReference type="Gene3D" id="3.40.50.300">
    <property type="entry name" value="P-loop containing nucleotide triphosphate hydrolases"/>
    <property type="match status" value="1"/>
</dbReference>
<dbReference type="InterPro" id="IPR007860">
    <property type="entry name" value="DNA_mmatch_repair_MutS_con_dom"/>
</dbReference>
<dbReference type="OrthoDB" id="10252754at2759"/>
<sequence length="1197" mass="136513">MTTSQSRSDKNKAYTSIAQKQSLITSFFAKPKSVAVNSDNTNKSNAKDISDNSVTKNVTNQSIATAEIVLSTNLDSSEVIKSVVQNEEHRSPLDDNSDIYANIDSDDRINKLLTTNTTDRSIFPNTVKRRIIDDSDDFNVIINDNLSKKTVTDRYCTTDCIIENNFWDSDQSDIELDKNSLIDTTADNNIVVYDLDKFIYSNSTSTDTSKANTIESSIYSSESMSTRKSINDDLEDYNRENDEKKYYLACNASKICKMFREYIENYYLYCKTFVFPPWIQPQFIKDSSGRRPDCTSYNPSTMLIPPPTHKWINEYRNVHYTPTMKQYWSIKATHFDKLVLFKMGRFYEIFYIDACIAHKLCDLRWMGKESKPHIGFPEQSLQFYASKMVASGYKVVVVEQMETPKEMLEKKKGMKWSEKVISRDVCQILSKGTLLHSAMLPSESQPLLSIAFKSSKPMFLGDQEYCNFGLCLVDVSTNSINLSFCMDDESRLNLRTTLAHANPAEILYIPSNVNRNVVEIFKRLPLKPQLSLYEITEDDTDMEGIIEDNISSALNSINSDGTGISEADKSLILRSIILASKYLADMQLGNVIKYSNVSMPDQYATNRLKLNTCVYDHLEMFTTTLGEKKNSFFQFIDKTSTAFGSRLLRRWVSSPSTDLAVINSRLDSVEWLMENPQINNEIRTLLCSCIDVERQMGAISNNNTTKRAIQFDHVQSNRLLSFHKLLKGFEPFESLRCLINDKNSNYLATLVTLENEGGAYPDLKPYIAHFMDKLKIVDKQCYPQRGFHEKSDKVFERIDLIIQQLHNELCNLSNSLKTELKFVHSKFKYEVECPEALHKKLSTKYEITSSRKGFIRFRTPRILAFTNELEDMEFERWECLNDYFKLLIEEFTTFAPHFSKAIQIVAEIDCLSTFAYHVLCNNYLMCKPRLYPMEGKPFLHLEDSKHPIIGFIEPEFIPNSVCMNCHDESNICLLLTGPNMGGKSTLLRQICLITIMAQIGSFVPAKICEMTLVDKIFTRLGASDSIMDGKSTFYVELEETSLMMEQASPYSLAMIDELGRGTSTFDGMAIASSSLIYIANKLACRCIFSTHYHLICNEAKLVDSISLYHMASSIMSGDVKFLFKFTKGQCLKSQGLHIAKLAGIPECVLSVAQNIAESMEIKVNRECSGNQLLSECLHLFTKGDLCSLEDLYNKHRK</sequence>
<dbReference type="Gene3D" id="3.30.420.110">
    <property type="entry name" value="MutS, connector domain"/>
    <property type="match status" value="1"/>
</dbReference>
<dbReference type="Pfam" id="PF05192">
    <property type="entry name" value="MutS_III"/>
    <property type="match status" value="1"/>
</dbReference>
<dbReference type="Gene3D" id="3.40.1170.10">
    <property type="entry name" value="DNA repair protein MutS, domain I"/>
    <property type="match status" value="1"/>
</dbReference>
<feature type="domain" description="DNA mismatch repair proteins mutS family" evidence="7">
    <location>
        <begin position="1051"/>
        <end position="1067"/>
    </location>
</feature>
<comment type="function">
    <text evidence="6">Component of the post-replicative DNA mismatch repair system (MMR).</text>
</comment>
<dbReference type="Pfam" id="PF05188">
    <property type="entry name" value="MutS_II"/>
    <property type="match status" value="1"/>
</dbReference>
<dbReference type="SUPFAM" id="SSF48334">
    <property type="entry name" value="DNA repair protein MutS, domain III"/>
    <property type="match status" value="1"/>
</dbReference>
<evidence type="ECO:0000313" key="8">
    <source>
        <dbReference type="EMBL" id="CCF73250.1"/>
    </source>
</evidence>
<dbReference type="GO" id="GO:0005524">
    <property type="term" value="F:ATP binding"/>
    <property type="evidence" value="ECO:0007669"/>
    <property type="project" value="UniProtKB-UniRule"/>
</dbReference>
<gene>
    <name evidence="8" type="ORF">BMR1_02g00420</name>
</gene>
<dbReference type="Pfam" id="PF01624">
    <property type="entry name" value="MutS_I"/>
    <property type="match status" value="1"/>
</dbReference>
<dbReference type="PANTHER" id="PTHR11361">
    <property type="entry name" value="DNA MISMATCH REPAIR PROTEIN MUTS FAMILY MEMBER"/>
    <property type="match status" value="1"/>
</dbReference>
<keyword evidence="5 6" id="KW-0238">DNA-binding</keyword>
<dbReference type="InterPro" id="IPR036187">
    <property type="entry name" value="DNA_mismatch_repair_MutS_sf"/>
</dbReference>
<name>I7IPV4_BABMR</name>
<dbReference type="OMA" id="TPMMAQY"/>
<evidence type="ECO:0000259" key="7">
    <source>
        <dbReference type="PROSITE" id="PS00486"/>
    </source>
</evidence>
<reference evidence="8 9" key="3">
    <citation type="journal article" date="2016" name="Sci. Rep.">
        <title>Genome-wide diversity and gene expression profiling of Babesia microti isolates identify polymorphic genes that mediate host-pathogen interactions.</title>
        <authorList>
            <person name="Silva J.C."/>
            <person name="Cornillot E."/>
            <person name="McCracken C."/>
            <person name="Usmani-Brown S."/>
            <person name="Dwivedi A."/>
            <person name="Ifeonu O.O."/>
            <person name="Crabtree J."/>
            <person name="Gotia H.T."/>
            <person name="Virji A.Z."/>
            <person name="Reynes C."/>
            <person name="Colinge J."/>
            <person name="Kumar V."/>
            <person name="Lawres L."/>
            <person name="Pazzi J.E."/>
            <person name="Pablo J.V."/>
            <person name="Hung C."/>
            <person name="Brancato J."/>
            <person name="Kumari P."/>
            <person name="Orvis J."/>
            <person name="Tretina K."/>
            <person name="Chibucos M."/>
            <person name="Ott S."/>
            <person name="Sadzewicz L."/>
            <person name="Sengamalay N."/>
            <person name="Shetty A.C."/>
            <person name="Su Q."/>
            <person name="Tallon L."/>
            <person name="Fraser C.M."/>
            <person name="Frutos R."/>
            <person name="Molina D.M."/>
            <person name="Krause P.J."/>
            <person name="Ben Mamoun C."/>
        </authorList>
    </citation>
    <scope>NUCLEOTIDE SEQUENCE [LARGE SCALE GENOMIC DNA]</scope>
    <source>
        <strain evidence="8 9">RI</strain>
    </source>
</reference>
<dbReference type="Pfam" id="PF00488">
    <property type="entry name" value="MutS_V"/>
    <property type="match status" value="1"/>
</dbReference>
<dbReference type="PIRSF" id="PIRSF037677">
    <property type="entry name" value="DNA_mis_repair_Msh6"/>
    <property type="match status" value="1"/>
</dbReference>
<keyword evidence="9" id="KW-1185">Reference proteome</keyword>
<dbReference type="InterPro" id="IPR036678">
    <property type="entry name" value="MutS_con_dom_sf"/>
</dbReference>
<keyword evidence="2 6" id="KW-0547">Nucleotide-binding</keyword>
<evidence type="ECO:0000256" key="1">
    <source>
        <dbReference type="ARBA" id="ARBA00006271"/>
    </source>
</evidence>
<protein>
    <recommendedName>
        <fullName evidence="6">DNA mismatch repair protein</fullName>
    </recommendedName>
</protein>
<dbReference type="InterPro" id="IPR007695">
    <property type="entry name" value="DNA_mismatch_repair_MutS-lik_N"/>
</dbReference>
<dbReference type="InterPro" id="IPR016151">
    <property type="entry name" value="DNA_mismatch_repair_MutS_N"/>
</dbReference>
<dbReference type="GO" id="GO:0030983">
    <property type="term" value="F:mismatched DNA binding"/>
    <property type="evidence" value="ECO:0007669"/>
    <property type="project" value="UniProtKB-UniRule"/>
</dbReference>